<protein>
    <submittedName>
        <fullName evidence="1">Uncharacterized protein</fullName>
    </submittedName>
</protein>
<dbReference type="EMBL" id="JTJC03000005">
    <property type="protein sequence ID" value="NHC36699.1"/>
    <property type="molecule type" value="Genomic_DNA"/>
</dbReference>
<accession>A0A9X5E7S0</accession>
<dbReference type="RefSeq" id="WP_165587736.1">
    <property type="nucleotide sequence ID" value="NZ_JTJC03000005.1"/>
</dbReference>
<keyword evidence="2" id="KW-1185">Reference proteome</keyword>
<name>A0A9X5E7S0_9CYAN</name>
<evidence type="ECO:0000313" key="2">
    <source>
        <dbReference type="Proteomes" id="UP000031532"/>
    </source>
</evidence>
<reference evidence="1 2" key="1">
    <citation type="journal article" date="2015" name="Genome Announc.">
        <title>Draft Genome Sequence of the Terrestrial Cyanobacterium Scytonema millei VB511283, Isolated from Eastern India.</title>
        <authorList>
            <person name="Sen D."/>
            <person name="Chandrababunaidu M.M."/>
            <person name="Singh D."/>
            <person name="Sanghi N."/>
            <person name="Ghorai A."/>
            <person name="Mishra G.P."/>
            <person name="Madduluri M."/>
            <person name="Adhikary S.P."/>
            <person name="Tripathy S."/>
        </authorList>
    </citation>
    <scope>NUCLEOTIDE SEQUENCE [LARGE SCALE GENOMIC DNA]</scope>
    <source>
        <strain evidence="1 2">VB511283</strain>
    </source>
</reference>
<proteinExistence type="predicted"/>
<comment type="caution">
    <text evidence="1">The sequence shown here is derived from an EMBL/GenBank/DDBJ whole genome shotgun (WGS) entry which is preliminary data.</text>
</comment>
<evidence type="ECO:0000313" key="1">
    <source>
        <dbReference type="EMBL" id="NHC36699.1"/>
    </source>
</evidence>
<gene>
    <name evidence="1" type="ORF">QH73_0018980</name>
</gene>
<organism evidence="1 2">
    <name type="scientific">Scytonema millei VB511283</name>
    <dbReference type="NCBI Taxonomy" id="1245923"/>
    <lineage>
        <taxon>Bacteria</taxon>
        <taxon>Bacillati</taxon>
        <taxon>Cyanobacteriota</taxon>
        <taxon>Cyanophyceae</taxon>
        <taxon>Nostocales</taxon>
        <taxon>Scytonemataceae</taxon>
        <taxon>Scytonema</taxon>
    </lineage>
</organism>
<dbReference type="AlphaFoldDB" id="A0A9X5E7S0"/>
<dbReference type="Proteomes" id="UP000031532">
    <property type="component" value="Unassembled WGS sequence"/>
</dbReference>
<sequence>MSFVSCLRSRIALLYGKVVTTEFLAIAPRAAKYSSLQILTIDNFYRRYM</sequence>